<dbReference type="Proteomes" id="UP000612808">
    <property type="component" value="Unassembled WGS sequence"/>
</dbReference>
<dbReference type="SUPFAM" id="SSF51735">
    <property type="entry name" value="NAD(P)-binding Rossmann-fold domains"/>
    <property type="match status" value="1"/>
</dbReference>
<comment type="similarity">
    <text evidence="1">Belongs to the Gfo/Idh/MocA family.</text>
</comment>
<dbReference type="GO" id="GO:0000166">
    <property type="term" value="F:nucleotide binding"/>
    <property type="evidence" value="ECO:0007669"/>
    <property type="project" value="InterPro"/>
</dbReference>
<evidence type="ECO:0000313" key="6">
    <source>
        <dbReference type="Proteomes" id="UP000612808"/>
    </source>
</evidence>
<proteinExistence type="inferred from homology"/>
<dbReference type="Gene3D" id="3.30.360.10">
    <property type="entry name" value="Dihydrodipicolinate Reductase, domain 2"/>
    <property type="match status" value="1"/>
</dbReference>
<dbReference type="InterPro" id="IPR050463">
    <property type="entry name" value="Gfo/Idh/MocA_oxidrdct_glycsds"/>
</dbReference>
<evidence type="ECO:0000313" key="5">
    <source>
        <dbReference type="EMBL" id="GID10796.1"/>
    </source>
</evidence>
<gene>
    <name evidence="5" type="ORF">Aru02nite_16850</name>
</gene>
<dbReference type="Gene3D" id="3.40.50.720">
    <property type="entry name" value="NAD(P)-binding Rossmann-like Domain"/>
    <property type="match status" value="1"/>
</dbReference>
<dbReference type="InterPro" id="IPR004104">
    <property type="entry name" value="Gfo/Idh/MocA-like_OxRdtase_C"/>
</dbReference>
<dbReference type="PANTHER" id="PTHR43818:SF11">
    <property type="entry name" value="BCDNA.GH03377"/>
    <property type="match status" value="1"/>
</dbReference>
<evidence type="ECO:0000256" key="1">
    <source>
        <dbReference type="ARBA" id="ARBA00010928"/>
    </source>
</evidence>
<sequence length="420" mass="44778">MSDRTRYALCGLSARGIAVFAGPLAGRPGDDTSGGYTADGELVAVLDADPDRVRRYADAVGADVPWYAADSFGRMVDETRPDVVLVATPDHTHVEYALAALARGLDVVVEKPMVTTAADAARVVEAARRGPGTVRVTHNLRYAPRHVALRRLVADGAIGRVTSVELVWNVGAAHGNSYFRRWNRTRAASGGLSVHKGCHHFDLVSWLVDDVPEQVFAYGARNFYGAGSPHDPGAGLDAAARAEADPYRCYAPDGASDPSLAYRVQYPEPLSAYDPEIDVEDTYSAVVRYRGGASLAYSIQFSAPWEGYRLGVNGTHGRIETDLYYGAAPLPPAGNTPITYYPLFGPARTVPVDGEDAAHLGADGPLVADLFRPADDADPLRQRASSLDGAYAVAVGEAVWRSVADNRPVDLAELLGTVGQ</sequence>
<dbReference type="Pfam" id="PF02894">
    <property type="entry name" value="GFO_IDH_MocA_C"/>
    <property type="match status" value="1"/>
</dbReference>
<accession>A0A8J3IVN3</accession>
<evidence type="ECO:0000259" key="4">
    <source>
        <dbReference type="Pfam" id="PF02894"/>
    </source>
</evidence>
<dbReference type="AlphaFoldDB" id="A0A8J3IVN3"/>
<comment type="caution">
    <text evidence="5">The sequence shown here is derived from an EMBL/GenBank/DDBJ whole genome shotgun (WGS) entry which is preliminary data.</text>
</comment>
<dbReference type="SUPFAM" id="SSF55347">
    <property type="entry name" value="Glyceraldehyde-3-phosphate dehydrogenase-like, C-terminal domain"/>
    <property type="match status" value="1"/>
</dbReference>
<reference evidence="5" key="1">
    <citation type="submission" date="2021-01" db="EMBL/GenBank/DDBJ databases">
        <title>Whole genome shotgun sequence of Actinocatenispora rupis NBRC 107355.</title>
        <authorList>
            <person name="Komaki H."/>
            <person name="Tamura T."/>
        </authorList>
    </citation>
    <scope>NUCLEOTIDE SEQUENCE</scope>
    <source>
        <strain evidence="5">NBRC 107355</strain>
    </source>
</reference>
<evidence type="ECO:0000256" key="2">
    <source>
        <dbReference type="ARBA" id="ARBA00023002"/>
    </source>
</evidence>
<keyword evidence="2" id="KW-0560">Oxidoreductase</keyword>
<dbReference type="InterPro" id="IPR036291">
    <property type="entry name" value="NAD(P)-bd_dom_sf"/>
</dbReference>
<organism evidence="5 6">
    <name type="scientific">Actinocatenispora rupis</name>
    <dbReference type="NCBI Taxonomy" id="519421"/>
    <lineage>
        <taxon>Bacteria</taxon>
        <taxon>Bacillati</taxon>
        <taxon>Actinomycetota</taxon>
        <taxon>Actinomycetes</taxon>
        <taxon>Micromonosporales</taxon>
        <taxon>Micromonosporaceae</taxon>
        <taxon>Actinocatenispora</taxon>
    </lineage>
</organism>
<dbReference type="PANTHER" id="PTHR43818">
    <property type="entry name" value="BCDNA.GH03377"/>
    <property type="match status" value="1"/>
</dbReference>
<dbReference type="Pfam" id="PF01408">
    <property type="entry name" value="GFO_IDH_MocA"/>
    <property type="match status" value="1"/>
</dbReference>
<feature type="domain" description="Gfo/Idh/MocA-like oxidoreductase N-terminal" evidence="3">
    <location>
        <begin position="27"/>
        <end position="138"/>
    </location>
</feature>
<feature type="domain" description="Gfo/Idh/MocA-like oxidoreductase C-terminal" evidence="4">
    <location>
        <begin position="150"/>
        <end position="322"/>
    </location>
</feature>
<dbReference type="RefSeq" id="WP_203656324.1">
    <property type="nucleotide sequence ID" value="NZ_BAAAZM010000004.1"/>
</dbReference>
<protein>
    <submittedName>
        <fullName evidence="5">Dehydrogenase</fullName>
    </submittedName>
</protein>
<dbReference type="GO" id="GO:0016491">
    <property type="term" value="F:oxidoreductase activity"/>
    <property type="evidence" value="ECO:0007669"/>
    <property type="project" value="UniProtKB-KW"/>
</dbReference>
<dbReference type="EMBL" id="BOMB01000010">
    <property type="protein sequence ID" value="GID10796.1"/>
    <property type="molecule type" value="Genomic_DNA"/>
</dbReference>
<name>A0A8J3IVN3_9ACTN</name>
<keyword evidence="6" id="KW-1185">Reference proteome</keyword>
<dbReference type="InterPro" id="IPR000683">
    <property type="entry name" value="Gfo/Idh/MocA-like_OxRdtase_N"/>
</dbReference>
<evidence type="ECO:0000259" key="3">
    <source>
        <dbReference type="Pfam" id="PF01408"/>
    </source>
</evidence>